<dbReference type="EMBL" id="VYDA01000283">
    <property type="protein sequence ID" value="MYH61596.1"/>
    <property type="molecule type" value="Genomic_DNA"/>
</dbReference>
<dbReference type="PANTHER" id="PTHR43434">
    <property type="entry name" value="PHOSPHOGLYCOLATE PHOSPHATASE"/>
    <property type="match status" value="1"/>
</dbReference>
<dbReference type="InterPro" id="IPR023214">
    <property type="entry name" value="HAD_sf"/>
</dbReference>
<proteinExistence type="predicted"/>
<comment type="caution">
    <text evidence="1">The sequence shown here is derived from an EMBL/GenBank/DDBJ whole genome shotgun (WGS) entry which is preliminary data.</text>
</comment>
<dbReference type="AlphaFoldDB" id="A0A6B1G2E2"/>
<feature type="non-terminal residue" evidence="1">
    <location>
        <position position="199"/>
    </location>
</feature>
<reference evidence="1" key="1">
    <citation type="submission" date="2019-09" db="EMBL/GenBank/DDBJ databases">
        <title>Characterisation of the sponge microbiome using genome-centric metagenomics.</title>
        <authorList>
            <person name="Engelberts J.P."/>
            <person name="Robbins S.J."/>
            <person name="De Goeij J.M."/>
            <person name="Aranda M."/>
            <person name="Bell S.C."/>
            <person name="Webster N.S."/>
        </authorList>
    </citation>
    <scope>NUCLEOTIDE SEQUENCE</scope>
    <source>
        <strain evidence="1">SB0675_bin_29</strain>
    </source>
</reference>
<dbReference type="GO" id="GO:0006281">
    <property type="term" value="P:DNA repair"/>
    <property type="evidence" value="ECO:0007669"/>
    <property type="project" value="TreeGrafter"/>
</dbReference>
<keyword evidence="1" id="KW-0378">Hydrolase</keyword>
<dbReference type="SFLD" id="SFLDG01129">
    <property type="entry name" value="C1.5:_HAD__Beta-PGM__Phosphata"/>
    <property type="match status" value="1"/>
</dbReference>
<dbReference type="InterPro" id="IPR023198">
    <property type="entry name" value="PGP-like_dom2"/>
</dbReference>
<dbReference type="PANTHER" id="PTHR43434:SF22">
    <property type="entry name" value="PHOSPHOGLYCOLATE PHOSPHATASE"/>
    <property type="match status" value="1"/>
</dbReference>
<gene>
    <name evidence="1" type="ORF">F4148_07480</name>
</gene>
<dbReference type="GO" id="GO:0008967">
    <property type="term" value="F:phosphoglycolate phosphatase activity"/>
    <property type="evidence" value="ECO:0007669"/>
    <property type="project" value="TreeGrafter"/>
</dbReference>
<evidence type="ECO:0000313" key="1">
    <source>
        <dbReference type="EMBL" id="MYH61596.1"/>
    </source>
</evidence>
<dbReference type="InterPro" id="IPR036412">
    <property type="entry name" value="HAD-like_sf"/>
</dbReference>
<name>A0A6B1G2E2_9CHLR</name>
<accession>A0A6B1G2E2</accession>
<dbReference type="SFLD" id="SFLDS00003">
    <property type="entry name" value="Haloacid_Dehalogenase"/>
    <property type="match status" value="1"/>
</dbReference>
<dbReference type="InterPro" id="IPR050155">
    <property type="entry name" value="HAD-like_hydrolase_sf"/>
</dbReference>
<dbReference type="SUPFAM" id="SSF56784">
    <property type="entry name" value="HAD-like"/>
    <property type="match status" value="1"/>
</dbReference>
<dbReference type="Gene3D" id="1.10.150.240">
    <property type="entry name" value="Putative phosphatase, domain 2"/>
    <property type="match status" value="1"/>
</dbReference>
<sequence>MGLVHFGEQRFDAKLVAFDKDGTLFDFHASWRPRFLEAVARLLSQFQNRAEMQAALFQSLGYNAAEGTFDEDGTFGTATSSETARAAATVLHQHSRPTLSWHSCEQLVRLEFAPILSSSGSSVPVTDLATLFSSLHESSVGVAVITSDDRAPTEAALAIFGLSRFVDYLACGDSQGRHKPAPDPLLAAADLLDVSLAQT</sequence>
<dbReference type="Pfam" id="PF00702">
    <property type="entry name" value="Hydrolase"/>
    <property type="match status" value="1"/>
</dbReference>
<dbReference type="Gene3D" id="3.40.50.1000">
    <property type="entry name" value="HAD superfamily/HAD-like"/>
    <property type="match status" value="1"/>
</dbReference>
<organism evidence="1">
    <name type="scientific">Caldilineaceae bacterium SB0675_bin_29</name>
    <dbReference type="NCBI Taxonomy" id="2605266"/>
    <lineage>
        <taxon>Bacteria</taxon>
        <taxon>Bacillati</taxon>
        <taxon>Chloroflexota</taxon>
        <taxon>Caldilineae</taxon>
        <taxon>Caldilineales</taxon>
        <taxon>Caldilineaceae</taxon>
    </lineage>
</organism>
<protein>
    <submittedName>
        <fullName evidence="1">HAD family hydrolase</fullName>
    </submittedName>
</protein>